<proteinExistence type="predicted"/>
<protein>
    <submittedName>
        <fullName evidence="1">4834_t:CDS:1</fullName>
    </submittedName>
</protein>
<comment type="caution">
    <text evidence="1">The sequence shown here is derived from an EMBL/GenBank/DDBJ whole genome shotgun (WGS) entry which is preliminary data.</text>
</comment>
<sequence length="73" mass="8407">QTVREARLRFRHWIIQYDLGAHALSDSFGSSSRYYGEIVRILRNGGFNHAQDSIYCHMRGCTLQHAIQTVGQI</sequence>
<dbReference type="Proteomes" id="UP000789375">
    <property type="component" value="Unassembled WGS sequence"/>
</dbReference>
<dbReference type="EMBL" id="CAJVPP010020097">
    <property type="protein sequence ID" value="CAG8739568.1"/>
    <property type="molecule type" value="Genomic_DNA"/>
</dbReference>
<dbReference type="AlphaFoldDB" id="A0A9N9IKL4"/>
<organism evidence="1 2">
    <name type="scientific">Funneliformis mosseae</name>
    <name type="common">Endomycorrhizal fungus</name>
    <name type="synonym">Glomus mosseae</name>
    <dbReference type="NCBI Taxonomy" id="27381"/>
    <lineage>
        <taxon>Eukaryota</taxon>
        <taxon>Fungi</taxon>
        <taxon>Fungi incertae sedis</taxon>
        <taxon>Mucoromycota</taxon>
        <taxon>Glomeromycotina</taxon>
        <taxon>Glomeromycetes</taxon>
        <taxon>Glomerales</taxon>
        <taxon>Glomeraceae</taxon>
        <taxon>Funneliformis</taxon>
    </lineage>
</organism>
<keyword evidence="2" id="KW-1185">Reference proteome</keyword>
<evidence type="ECO:0000313" key="2">
    <source>
        <dbReference type="Proteomes" id="UP000789375"/>
    </source>
</evidence>
<name>A0A9N9IKL4_FUNMO</name>
<evidence type="ECO:0000313" key="1">
    <source>
        <dbReference type="EMBL" id="CAG8739568.1"/>
    </source>
</evidence>
<reference evidence="1" key="1">
    <citation type="submission" date="2021-06" db="EMBL/GenBank/DDBJ databases">
        <authorList>
            <person name="Kallberg Y."/>
            <person name="Tangrot J."/>
            <person name="Rosling A."/>
        </authorList>
    </citation>
    <scope>NUCLEOTIDE SEQUENCE</scope>
    <source>
        <strain evidence="1">87-6 pot B 2015</strain>
    </source>
</reference>
<accession>A0A9N9IKL4</accession>
<feature type="non-terminal residue" evidence="1">
    <location>
        <position position="1"/>
    </location>
</feature>
<gene>
    <name evidence="1" type="ORF">FMOSSE_LOCUS16068</name>
</gene>
<dbReference type="Gene3D" id="3.30.70.240">
    <property type="match status" value="1"/>
</dbReference>